<dbReference type="Pfam" id="PF00326">
    <property type="entry name" value="Peptidase_S9"/>
    <property type="match status" value="1"/>
</dbReference>
<dbReference type="InterPro" id="IPR029058">
    <property type="entry name" value="AB_hydrolase_fold"/>
</dbReference>
<dbReference type="PANTHER" id="PTHR22946">
    <property type="entry name" value="DIENELACTONE HYDROLASE DOMAIN-CONTAINING PROTEIN-RELATED"/>
    <property type="match status" value="1"/>
</dbReference>
<feature type="transmembrane region" description="Helical" evidence="2">
    <location>
        <begin position="28"/>
        <end position="50"/>
    </location>
</feature>
<dbReference type="HOGENOM" id="CLU_029375_6_2_0"/>
<evidence type="ECO:0000313" key="5">
    <source>
        <dbReference type="Proteomes" id="UP000014227"/>
    </source>
</evidence>
<dbReference type="KEGG" id="ccz:CCALI_01159"/>
<dbReference type="GO" id="GO:0052689">
    <property type="term" value="F:carboxylic ester hydrolase activity"/>
    <property type="evidence" value="ECO:0007669"/>
    <property type="project" value="UniProtKB-ARBA"/>
</dbReference>
<sequence length="315" mass="34613">MRYTIGMSSRQPEPRETIRPKRFFHPTYFGLGLLAGGLLWGGLAASYAYIATHPPRIPVLLPKDAQSLGLEEVTFLSRDGIALSGWFLPAKGNAIGGVVLCHGHLFNRMEMLYWARLLREAGFHTLLFDFRKSGRSGGHVCTVGYLETNDLLGAVDYFAARPEMQGLHVGVYGHSMGGSVALMAAAEDTRLAAVVTHGAFATLERAVVRRGRLLFGPLGTLITPLAIRIGQRWIPISPQEVSALKAIGSIAPRPVLLFHGQHDRIVPVKDAYDLYAAACPPRTLHVLPKSGHVWIAPEELPEYDHLLVQFFKTHL</sequence>
<dbReference type="RefSeq" id="WP_016482523.1">
    <property type="nucleotide sequence ID" value="NC_021487.1"/>
</dbReference>
<keyword evidence="2" id="KW-0472">Membrane</keyword>
<keyword evidence="1 4" id="KW-0378">Hydrolase</keyword>
<dbReference type="FunCoup" id="S0EYK0">
    <property type="interactions" value="26"/>
</dbReference>
<gene>
    <name evidence="4" type="ORF">CCALI_01159</name>
</gene>
<evidence type="ECO:0000256" key="1">
    <source>
        <dbReference type="ARBA" id="ARBA00022801"/>
    </source>
</evidence>
<feature type="domain" description="Peptidase S9 prolyl oligopeptidase catalytic" evidence="3">
    <location>
        <begin position="144"/>
        <end position="315"/>
    </location>
</feature>
<keyword evidence="2" id="KW-1133">Transmembrane helix</keyword>
<dbReference type="Gene3D" id="3.40.50.1820">
    <property type="entry name" value="alpha/beta hydrolase"/>
    <property type="match status" value="1"/>
</dbReference>
<dbReference type="InParanoid" id="S0EYK0"/>
<name>S0EYK0_CHTCT</name>
<evidence type="ECO:0000256" key="2">
    <source>
        <dbReference type="SAM" id="Phobius"/>
    </source>
</evidence>
<reference evidence="5" key="1">
    <citation type="submission" date="2013-03" db="EMBL/GenBank/DDBJ databases">
        <title>Genome sequence of Chthonomonas calidirosea, the first sequenced genome from the Armatimonadetes phylum (formally candidate division OP10).</title>
        <authorList>
            <person name="Lee K.C.Y."/>
            <person name="Morgan X.C."/>
            <person name="Dunfield P.F."/>
            <person name="Tamas I."/>
            <person name="Houghton K.M."/>
            <person name="Vyssotski M."/>
            <person name="Ryan J.L.J."/>
            <person name="Lagutin K."/>
            <person name="McDonald I.R."/>
            <person name="Stott M.B."/>
        </authorList>
    </citation>
    <scope>NUCLEOTIDE SEQUENCE [LARGE SCALE GENOMIC DNA]</scope>
    <source>
        <strain evidence="5">DSM 23976 / ICMP 18418 / T49</strain>
    </source>
</reference>
<dbReference type="InterPro" id="IPR001375">
    <property type="entry name" value="Peptidase_S9_cat"/>
</dbReference>
<dbReference type="PATRIC" id="fig|1303518.3.peg.1181"/>
<evidence type="ECO:0000313" key="4">
    <source>
        <dbReference type="EMBL" id="CCW34978.1"/>
    </source>
</evidence>
<keyword evidence="2" id="KW-0812">Transmembrane</keyword>
<dbReference type="GO" id="GO:0008236">
    <property type="term" value="F:serine-type peptidase activity"/>
    <property type="evidence" value="ECO:0007669"/>
    <property type="project" value="InterPro"/>
</dbReference>
<dbReference type="OrthoDB" id="9798884at2"/>
<dbReference type="AlphaFoldDB" id="S0EYK0"/>
<evidence type="ECO:0000259" key="3">
    <source>
        <dbReference type="Pfam" id="PF00326"/>
    </source>
</evidence>
<accession>S0EYK0</accession>
<dbReference type="GO" id="GO:0006508">
    <property type="term" value="P:proteolysis"/>
    <property type="evidence" value="ECO:0007669"/>
    <property type="project" value="InterPro"/>
</dbReference>
<organism evidence="4 5">
    <name type="scientific">Chthonomonas calidirosea (strain DSM 23976 / ICMP 18418 / T49)</name>
    <dbReference type="NCBI Taxonomy" id="1303518"/>
    <lineage>
        <taxon>Bacteria</taxon>
        <taxon>Bacillati</taxon>
        <taxon>Armatimonadota</taxon>
        <taxon>Chthonomonadia</taxon>
        <taxon>Chthonomonadales</taxon>
        <taxon>Chthonomonadaceae</taxon>
        <taxon>Chthonomonas</taxon>
    </lineage>
</organism>
<dbReference type="EMBL" id="HF951689">
    <property type="protein sequence ID" value="CCW34978.1"/>
    <property type="molecule type" value="Genomic_DNA"/>
</dbReference>
<dbReference type="eggNOG" id="COG1073">
    <property type="taxonomic scope" value="Bacteria"/>
</dbReference>
<dbReference type="InterPro" id="IPR050261">
    <property type="entry name" value="FrsA_esterase"/>
</dbReference>
<dbReference type="Proteomes" id="UP000014227">
    <property type="component" value="Chromosome I"/>
</dbReference>
<keyword evidence="5" id="KW-1185">Reference proteome</keyword>
<dbReference type="SUPFAM" id="SSF53474">
    <property type="entry name" value="alpha/beta-Hydrolases"/>
    <property type="match status" value="1"/>
</dbReference>
<dbReference type="PANTHER" id="PTHR22946:SF9">
    <property type="entry name" value="POLYKETIDE TRANSFERASE AF380"/>
    <property type="match status" value="1"/>
</dbReference>
<proteinExistence type="predicted"/>
<dbReference type="STRING" id="454171.CP488_02938"/>
<protein>
    <submittedName>
        <fullName evidence="4">Alpha/beta hydrolase family</fullName>
    </submittedName>
</protein>